<dbReference type="GO" id="GO:0016788">
    <property type="term" value="F:hydrolase activity, acting on ester bonds"/>
    <property type="evidence" value="ECO:0007669"/>
    <property type="project" value="InterPro"/>
</dbReference>
<dbReference type="GO" id="GO:0051607">
    <property type="term" value="P:defense response to virus"/>
    <property type="evidence" value="ECO:0007669"/>
    <property type="project" value="UniProtKB-KW"/>
</dbReference>
<name>A0A644XKJ5_9ZZZZ</name>
<dbReference type="CDD" id="cd21140">
    <property type="entry name" value="Cas6_I-like"/>
    <property type="match status" value="1"/>
</dbReference>
<feature type="domain" description="CRISPR associated protein Cas6 C-terminal" evidence="4">
    <location>
        <begin position="103"/>
        <end position="218"/>
    </location>
</feature>
<evidence type="ECO:0000259" key="4">
    <source>
        <dbReference type="Pfam" id="PF01881"/>
    </source>
</evidence>
<dbReference type="PANTHER" id="PTHR36984:SF1">
    <property type="entry name" value="CRISPR-ASSOCIATED ENDORIBONUCLEASE CAS6 1"/>
    <property type="match status" value="1"/>
</dbReference>
<dbReference type="InterPro" id="IPR049435">
    <property type="entry name" value="Cas_Cas6_C"/>
</dbReference>
<dbReference type="NCBIfam" id="TIGR01877">
    <property type="entry name" value="cas_cas6"/>
    <property type="match status" value="1"/>
</dbReference>
<proteinExistence type="inferred from homology"/>
<protein>
    <recommendedName>
        <fullName evidence="4">CRISPR associated protein Cas6 C-terminal domain-containing protein</fullName>
    </recommendedName>
</protein>
<dbReference type="EMBL" id="VSSQ01002624">
    <property type="protein sequence ID" value="MPM16497.1"/>
    <property type="molecule type" value="Genomic_DNA"/>
</dbReference>
<sequence length="219" mass="24913">MRIHIKTTKNNVLVPFNYQHKLVGVLHKWLGINNLHGTMAMYSFSWLMNATPNENGLEYPNGAAFFISFHSEEYCKKVIRSILNDPEMCYGLRVVDVAIEDDPDLSDKTVFNCASPVFIRRFNDEGDQHYTYINEISGEFLKETLHNKMEKAGLAPDETLSIRFDINAVNKKIKLIDYKGIKNRVCQCPIIIEAKPETKLFAWNVGLGNSTGIGFGAIY</sequence>
<reference evidence="5" key="1">
    <citation type="submission" date="2019-08" db="EMBL/GenBank/DDBJ databases">
        <authorList>
            <person name="Kucharzyk K."/>
            <person name="Murdoch R.W."/>
            <person name="Higgins S."/>
            <person name="Loffler F."/>
        </authorList>
    </citation>
    <scope>NUCLEOTIDE SEQUENCE</scope>
</reference>
<evidence type="ECO:0000256" key="1">
    <source>
        <dbReference type="ARBA" id="ARBA00005937"/>
    </source>
</evidence>
<evidence type="ECO:0000256" key="3">
    <source>
        <dbReference type="ARBA" id="ARBA00023118"/>
    </source>
</evidence>
<dbReference type="InterPro" id="IPR045747">
    <property type="entry name" value="CRISPR-assoc_prot_Cas6_N_sf"/>
</dbReference>
<comment type="similarity">
    <text evidence="1">Belongs to the CRISPR-associated protein Cas6/Cse3/CasE family.</text>
</comment>
<dbReference type="AlphaFoldDB" id="A0A644XKJ5"/>
<evidence type="ECO:0000313" key="5">
    <source>
        <dbReference type="EMBL" id="MPM16497.1"/>
    </source>
</evidence>
<organism evidence="5">
    <name type="scientific">bioreactor metagenome</name>
    <dbReference type="NCBI Taxonomy" id="1076179"/>
    <lineage>
        <taxon>unclassified sequences</taxon>
        <taxon>metagenomes</taxon>
        <taxon>ecological metagenomes</taxon>
    </lineage>
</organism>
<comment type="caution">
    <text evidence="5">The sequence shown here is derived from an EMBL/GenBank/DDBJ whole genome shotgun (WGS) entry which is preliminary data.</text>
</comment>
<evidence type="ECO:0000256" key="2">
    <source>
        <dbReference type="ARBA" id="ARBA00022884"/>
    </source>
</evidence>
<keyword evidence="3" id="KW-0051">Antiviral defense</keyword>
<dbReference type="PANTHER" id="PTHR36984">
    <property type="entry name" value="CRISPR-ASSOCIATED ENDORIBONUCLEASE CAS6 1"/>
    <property type="match status" value="1"/>
</dbReference>
<keyword evidence="2" id="KW-0694">RNA-binding</keyword>
<dbReference type="Gene3D" id="3.30.70.1890">
    <property type="match status" value="1"/>
</dbReference>
<dbReference type="InterPro" id="IPR010156">
    <property type="entry name" value="CRISPR-assoc_prot_Cas6"/>
</dbReference>
<gene>
    <name evidence="5" type="ORF">SDC9_62878</name>
</gene>
<dbReference type="Pfam" id="PF01881">
    <property type="entry name" value="Cas_Cas6_C"/>
    <property type="match status" value="1"/>
</dbReference>
<accession>A0A644XKJ5</accession>
<dbReference type="Gene3D" id="3.30.70.1900">
    <property type="match status" value="1"/>
</dbReference>
<dbReference type="GO" id="GO:0003723">
    <property type="term" value="F:RNA binding"/>
    <property type="evidence" value="ECO:0007669"/>
    <property type="project" value="UniProtKB-KW"/>
</dbReference>